<keyword evidence="1 2" id="KW-0597">Phosphoprotein</keyword>
<dbReference type="Pfam" id="PF00072">
    <property type="entry name" value="Response_reg"/>
    <property type="match status" value="1"/>
</dbReference>
<dbReference type="SUPFAM" id="SSF52172">
    <property type="entry name" value="CheY-like"/>
    <property type="match status" value="1"/>
</dbReference>
<dbReference type="Gene3D" id="3.40.50.2300">
    <property type="match status" value="1"/>
</dbReference>
<feature type="modified residue" description="4-aspartylphosphate" evidence="2">
    <location>
        <position position="52"/>
    </location>
</feature>
<dbReference type="PROSITE" id="PS50110">
    <property type="entry name" value="RESPONSE_REGULATORY"/>
    <property type="match status" value="1"/>
</dbReference>
<dbReference type="InterPro" id="IPR050595">
    <property type="entry name" value="Bact_response_regulator"/>
</dbReference>
<keyword evidence="5" id="KW-1185">Reference proteome</keyword>
<evidence type="ECO:0000256" key="1">
    <source>
        <dbReference type="ARBA" id="ARBA00022553"/>
    </source>
</evidence>
<feature type="domain" description="Response regulatory" evidence="3">
    <location>
        <begin position="2"/>
        <end position="111"/>
    </location>
</feature>
<protein>
    <submittedName>
        <fullName evidence="4">Response regulator</fullName>
    </submittedName>
</protein>
<name>A0A7G9SGG4_9SPHN</name>
<evidence type="ECO:0000313" key="5">
    <source>
        <dbReference type="Proteomes" id="UP000515971"/>
    </source>
</evidence>
<sequence>MRIMIVEDEALVALLIEDILLANGHEVVGIADDALSALAAVDGDQPNLALVDVCLAGNANGVDVAKAFADRGIPSLFVTGNCPAEDMPIAIGCLHKPFTEESLSAAVACAERLLEGHAARSLPANMHLYSSFAANGR</sequence>
<dbReference type="PANTHER" id="PTHR44591">
    <property type="entry name" value="STRESS RESPONSE REGULATOR PROTEIN 1"/>
    <property type="match status" value="1"/>
</dbReference>
<dbReference type="AlphaFoldDB" id="A0A7G9SGG4"/>
<dbReference type="KEGG" id="slut:H9L13_09815"/>
<dbReference type="PANTHER" id="PTHR44591:SF3">
    <property type="entry name" value="RESPONSE REGULATORY DOMAIN-CONTAINING PROTEIN"/>
    <property type="match status" value="1"/>
</dbReference>
<gene>
    <name evidence="4" type="ORF">H9L13_09815</name>
</gene>
<organism evidence="4 5">
    <name type="scientific">Sphingomonas lutea</name>
    <dbReference type="NCBI Taxonomy" id="1045317"/>
    <lineage>
        <taxon>Bacteria</taxon>
        <taxon>Pseudomonadati</taxon>
        <taxon>Pseudomonadota</taxon>
        <taxon>Alphaproteobacteria</taxon>
        <taxon>Sphingomonadales</taxon>
        <taxon>Sphingomonadaceae</taxon>
        <taxon>Sphingomonas</taxon>
    </lineage>
</organism>
<proteinExistence type="predicted"/>
<dbReference type="SMART" id="SM00448">
    <property type="entry name" value="REC"/>
    <property type="match status" value="1"/>
</dbReference>
<dbReference type="InterPro" id="IPR001789">
    <property type="entry name" value="Sig_transdc_resp-reg_receiver"/>
</dbReference>
<evidence type="ECO:0000259" key="3">
    <source>
        <dbReference type="PROSITE" id="PS50110"/>
    </source>
</evidence>
<dbReference type="EMBL" id="CP060718">
    <property type="protein sequence ID" value="QNN66939.1"/>
    <property type="molecule type" value="Genomic_DNA"/>
</dbReference>
<evidence type="ECO:0000313" key="4">
    <source>
        <dbReference type="EMBL" id="QNN66939.1"/>
    </source>
</evidence>
<dbReference type="InterPro" id="IPR011006">
    <property type="entry name" value="CheY-like_superfamily"/>
</dbReference>
<accession>A0A7G9SGG4</accession>
<dbReference type="Proteomes" id="UP000515971">
    <property type="component" value="Chromosome"/>
</dbReference>
<reference evidence="4 5" key="1">
    <citation type="submission" date="2020-08" db="EMBL/GenBank/DDBJ databases">
        <title>Genome sequence of Sphingomonas lutea KCTC 23642T.</title>
        <authorList>
            <person name="Hyun D.-W."/>
            <person name="Bae J.-W."/>
        </authorList>
    </citation>
    <scope>NUCLEOTIDE SEQUENCE [LARGE SCALE GENOMIC DNA]</scope>
    <source>
        <strain evidence="4 5">KCTC 23642</strain>
    </source>
</reference>
<dbReference type="GO" id="GO:0000160">
    <property type="term" value="P:phosphorelay signal transduction system"/>
    <property type="evidence" value="ECO:0007669"/>
    <property type="project" value="InterPro"/>
</dbReference>
<evidence type="ECO:0000256" key="2">
    <source>
        <dbReference type="PROSITE-ProRule" id="PRU00169"/>
    </source>
</evidence>